<reference evidence="1" key="1">
    <citation type="submission" date="2020-11" db="EMBL/GenBank/DDBJ databases">
        <authorList>
            <consortium name="DOE Joint Genome Institute"/>
            <person name="Ahrendt S."/>
            <person name="Riley R."/>
            <person name="Andreopoulos W."/>
            <person name="Labutti K."/>
            <person name="Pangilinan J."/>
            <person name="Ruiz-Duenas F.J."/>
            <person name="Barrasa J.M."/>
            <person name="Sanchez-Garcia M."/>
            <person name="Camarero S."/>
            <person name="Miyauchi S."/>
            <person name="Serrano A."/>
            <person name="Linde D."/>
            <person name="Babiker R."/>
            <person name="Drula E."/>
            <person name="Ayuso-Fernandez I."/>
            <person name="Pacheco R."/>
            <person name="Padilla G."/>
            <person name="Ferreira P."/>
            <person name="Barriuso J."/>
            <person name="Kellner H."/>
            <person name="Castanera R."/>
            <person name="Alfaro M."/>
            <person name="Ramirez L."/>
            <person name="Pisabarro A.G."/>
            <person name="Kuo A."/>
            <person name="Tritt A."/>
            <person name="Lipzen A."/>
            <person name="He G."/>
            <person name="Yan M."/>
            <person name="Ng V."/>
            <person name="Cullen D."/>
            <person name="Martin F."/>
            <person name="Rosso M.-N."/>
            <person name="Henrissat B."/>
            <person name="Hibbett D."/>
            <person name="Martinez A.T."/>
            <person name="Grigoriev I.V."/>
        </authorList>
    </citation>
    <scope>NUCLEOTIDE SEQUENCE</scope>
    <source>
        <strain evidence="1">AH 40177</strain>
    </source>
</reference>
<protein>
    <submittedName>
        <fullName evidence="1">Uncharacterized protein</fullName>
    </submittedName>
</protein>
<dbReference type="EMBL" id="JADNRY010000052">
    <property type="protein sequence ID" value="KAF9069337.1"/>
    <property type="molecule type" value="Genomic_DNA"/>
</dbReference>
<comment type="caution">
    <text evidence="1">The sequence shown here is derived from an EMBL/GenBank/DDBJ whole genome shotgun (WGS) entry which is preliminary data.</text>
</comment>
<proteinExistence type="predicted"/>
<accession>A0A9P5PUE6</accession>
<keyword evidence="2" id="KW-1185">Reference proteome</keyword>
<name>A0A9P5PUE6_9AGAR</name>
<evidence type="ECO:0000313" key="2">
    <source>
        <dbReference type="Proteomes" id="UP000772434"/>
    </source>
</evidence>
<evidence type="ECO:0000313" key="1">
    <source>
        <dbReference type="EMBL" id="KAF9069337.1"/>
    </source>
</evidence>
<dbReference type="AlphaFoldDB" id="A0A9P5PUE6"/>
<organism evidence="1 2">
    <name type="scientific">Rhodocollybia butyracea</name>
    <dbReference type="NCBI Taxonomy" id="206335"/>
    <lineage>
        <taxon>Eukaryota</taxon>
        <taxon>Fungi</taxon>
        <taxon>Dikarya</taxon>
        <taxon>Basidiomycota</taxon>
        <taxon>Agaricomycotina</taxon>
        <taxon>Agaricomycetes</taxon>
        <taxon>Agaricomycetidae</taxon>
        <taxon>Agaricales</taxon>
        <taxon>Marasmiineae</taxon>
        <taxon>Omphalotaceae</taxon>
        <taxon>Rhodocollybia</taxon>
    </lineage>
</organism>
<dbReference type="Proteomes" id="UP000772434">
    <property type="component" value="Unassembled WGS sequence"/>
</dbReference>
<sequence>MRTTPFFSFRLRSRARRVQRVWTQRQCIPEILSSEMIRECLDADEWDEISRSDRPSLKIFCKDFVQS</sequence>
<gene>
    <name evidence="1" type="ORF">BDP27DRAFT_1325720</name>
</gene>